<dbReference type="Proteomes" id="UP000295578">
    <property type="component" value="Unassembled WGS sequence"/>
</dbReference>
<dbReference type="Pfam" id="PF02687">
    <property type="entry name" value="FtsX"/>
    <property type="match status" value="2"/>
</dbReference>
<dbReference type="RefSeq" id="WP_132205551.1">
    <property type="nucleotide sequence ID" value="NZ_SMKY01000434.1"/>
</dbReference>
<evidence type="ECO:0000256" key="1">
    <source>
        <dbReference type="ARBA" id="ARBA00004651"/>
    </source>
</evidence>
<evidence type="ECO:0000313" key="10">
    <source>
        <dbReference type="EMBL" id="TDD62777.1"/>
    </source>
</evidence>
<dbReference type="PANTHER" id="PTHR30572">
    <property type="entry name" value="MEMBRANE COMPONENT OF TRANSPORTER-RELATED"/>
    <property type="match status" value="1"/>
</dbReference>
<dbReference type="PROSITE" id="PS51257">
    <property type="entry name" value="PROKAR_LIPOPROTEIN"/>
    <property type="match status" value="1"/>
</dbReference>
<feature type="transmembrane region" description="Helical" evidence="8">
    <location>
        <begin position="763"/>
        <end position="788"/>
    </location>
</feature>
<feature type="transmembrane region" description="Helical" evidence="8">
    <location>
        <begin position="478"/>
        <end position="498"/>
    </location>
</feature>
<proteinExistence type="inferred from homology"/>
<feature type="transmembrane region" description="Helical" evidence="8">
    <location>
        <begin position="349"/>
        <end position="370"/>
    </location>
</feature>
<feature type="domain" description="ABC3 transporter permease C-terminal" evidence="9">
    <location>
        <begin position="257"/>
        <end position="376"/>
    </location>
</feature>
<keyword evidence="5 8" id="KW-0472">Membrane</keyword>
<feature type="transmembrane region" description="Helical" evidence="8">
    <location>
        <begin position="391"/>
        <end position="413"/>
    </location>
</feature>
<name>A0A4V2YQN9_9ACTN</name>
<evidence type="ECO:0000256" key="4">
    <source>
        <dbReference type="ARBA" id="ARBA00022989"/>
    </source>
</evidence>
<evidence type="ECO:0000256" key="8">
    <source>
        <dbReference type="SAM" id="Phobius"/>
    </source>
</evidence>
<accession>A0A4V2YQN9</accession>
<dbReference type="OrthoDB" id="3223244at2"/>
<evidence type="ECO:0000256" key="3">
    <source>
        <dbReference type="ARBA" id="ARBA00022692"/>
    </source>
</evidence>
<protein>
    <submittedName>
        <fullName evidence="10">ABC transporter permease</fullName>
    </submittedName>
</protein>
<dbReference type="EMBL" id="SMKY01000434">
    <property type="protein sequence ID" value="TDD62777.1"/>
    <property type="molecule type" value="Genomic_DNA"/>
</dbReference>
<sequence>MIGIAVRTLRFHKGGFLASFAALFLGALIVVGCGGLLETGIRAAAPPQRLAAAPIVVTGDQRYHGTVQELIFPERAQLDAALTAKIGAVPGVAAAVPDVSFPAALASHGAVTGHNWASARLAPHRLAQGAAPSGPGQVVLGEDLADRAGLRTGGSVELLVRGAAQRFQIVGLAAGTGDVFVADTDAGRLTGRPGRIDSVGVLLAPGADTGQVARAVAAAVGAADESGPAVLTGDDRGRAEDPGLIEGTDDLIPLAAAFGSLAALAMVFVVAGTVGLSIRQRQRQTALLRAVGATPGQLRRMILAETMILAVAATALAFVPAPWFGRRLLEAFAHGGVVSDTVAFRSGTVPLIAGAGLAVTAALGAAFMAAHQAARTRPAEALAEAALQRHWFSAGRLVLGVLCLGGGAALAFGTAGSDGPDAGGVATPAALVWTIAFGLLGPVLARAITAALTRPARALSGLAGELAAANARARTARLTAAVMPVMLATGLALSLTYLQTTQSDGTRRAFEKAQRADLVLTSTAGGLPLDTVDTVRKTPGVAAATAQIPSRGFIEPATARTPSRDSGEEESAGPQPTELALQGITAQGAGQTTAYRAATGTLTALQGDTVALPTRYATGHRLGDPIAMRLGDGTRTRLKLIATIDARRGYETALVPAALLAPHTGTGLVPQILISAAPGADRTALATALTSIGRPGLQLTDRDGLAAAQQDQDHTQATMAWLVLAVVVGYAVISLINTQALATAERRREFGLMRLVGATRRQILRMMAVEATLVAAAGITLGLLIAALTLIPAGLSVLDSALPGGPPWILAAILAAALALTTLTTLTATLVTLRGGPDTTG</sequence>
<dbReference type="PANTHER" id="PTHR30572:SF4">
    <property type="entry name" value="ABC TRANSPORTER PERMEASE YTRF"/>
    <property type="match status" value="1"/>
</dbReference>
<evidence type="ECO:0000259" key="9">
    <source>
        <dbReference type="Pfam" id="PF02687"/>
    </source>
</evidence>
<feature type="transmembrane region" description="Helical" evidence="8">
    <location>
        <begin position="16"/>
        <end position="37"/>
    </location>
</feature>
<dbReference type="GO" id="GO:0005886">
    <property type="term" value="C:plasma membrane"/>
    <property type="evidence" value="ECO:0007669"/>
    <property type="project" value="UniProtKB-SubCell"/>
</dbReference>
<keyword evidence="11" id="KW-1185">Reference proteome</keyword>
<gene>
    <name evidence="10" type="ORF">E1293_43755</name>
</gene>
<organism evidence="10 11">
    <name type="scientific">Actinomadura darangshiensis</name>
    <dbReference type="NCBI Taxonomy" id="705336"/>
    <lineage>
        <taxon>Bacteria</taxon>
        <taxon>Bacillati</taxon>
        <taxon>Actinomycetota</taxon>
        <taxon>Actinomycetes</taxon>
        <taxon>Streptosporangiales</taxon>
        <taxon>Thermomonosporaceae</taxon>
        <taxon>Actinomadura</taxon>
    </lineage>
</organism>
<feature type="transmembrane region" description="Helical" evidence="8">
    <location>
        <begin position="808"/>
        <end position="833"/>
    </location>
</feature>
<evidence type="ECO:0000313" key="11">
    <source>
        <dbReference type="Proteomes" id="UP000295578"/>
    </source>
</evidence>
<keyword evidence="4 8" id="KW-1133">Transmembrane helix</keyword>
<evidence type="ECO:0000256" key="5">
    <source>
        <dbReference type="ARBA" id="ARBA00023136"/>
    </source>
</evidence>
<comment type="similarity">
    <text evidence="6">Belongs to the ABC-4 integral membrane protein family.</text>
</comment>
<dbReference type="AlphaFoldDB" id="A0A4V2YQN9"/>
<keyword evidence="2" id="KW-1003">Cell membrane</keyword>
<evidence type="ECO:0000256" key="6">
    <source>
        <dbReference type="ARBA" id="ARBA00038076"/>
    </source>
</evidence>
<comment type="caution">
    <text evidence="10">The sequence shown here is derived from an EMBL/GenBank/DDBJ whole genome shotgun (WGS) entry which is preliminary data.</text>
</comment>
<reference evidence="10 11" key="1">
    <citation type="submission" date="2019-03" db="EMBL/GenBank/DDBJ databases">
        <title>Draft genome sequences of novel Actinobacteria.</title>
        <authorList>
            <person name="Sahin N."/>
            <person name="Ay H."/>
            <person name="Saygin H."/>
        </authorList>
    </citation>
    <scope>NUCLEOTIDE SEQUENCE [LARGE SCALE GENOMIC DNA]</scope>
    <source>
        <strain evidence="10 11">DSM 45941</strain>
    </source>
</reference>
<comment type="subcellular location">
    <subcellularLocation>
        <location evidence="1">Cell membrane</location>
        <topology evidence="1">Multi-pass membrane protein</topology>
    </subcellularLocation>
</comment>
<feature type="domain" description="ABC3 transporter permease C-terminal" evidence="9">
    <location>
        <begin position="722"/>
        <end position="833"/>
    </location>
</feature>
<keyword evidence="3 8" id="KW-0812">Transmembrane</keyword>
<evidence type="ECO:0000256" key="7">
    <source>
        <dbReference type="SAM" id="MobiDB-lite"/>
    </source>
</evidence>
<feature type="transmembrane region" description="Helical" evidence="8">
    <location>
        <begin position="254"/>
        <end position="278"/>
    </location>
</feature>
<feature type="region of interest" description="Disordered" evidence="7">
    <location>
        <begin position="553"/>
        <end position="576"/>
    </location>
</feature>
<feature type="transmembrane region" description="Helical" evidence="8">
    <location>
        <begin position="719"/>
        <end position="742"/>
    </location>
</feature>
<feature type="transmembrane region" description="Helical" evidence="8">
    <location>
        <begin position="425"/>
        <end position="445"/>
    </location>
</feature>
<feature type="transmembrane region" description="Helical" evidence="8">
    <location>
        <begin position="298"/>
        <end position="319"/>
    </location>
</feature>
<dbReference type="InterPro" id="IPR003838">
    <property type="entry name" value="ABC3_permease_C"/>
</dbReference>
<dbReference type="GO" id="GO:0022857">
    <property type="term" value="F:transmembrane transporter activity"/>
    <property type="evidence" value="ECO:0007669"/>
    <property type="project" value="TreeGrafter"/>
</dbReference>
<evidence type="ECO:0000256" key="2">
    <source>
        <dbReference type="ARBA" id="ARBA00022475"/>
    </source>
</evidence>
<dbReference type="InterPro" id="IPR050250">
    <property type="entry name" value="Macrolide_Exporter_MacB"/>
</dbReference>